<evidence type="ECO:0000259" key="1">
    <source>
        <dbReference type="Pfam" id="PF03478"/>
    </source>
</evidence>
<keyword evidence="3" id="KW-1185">Reference proteome</keyword>
<dbReference type="Gene3D" id="1.20.1280.50">
    <property type="match status" value="1"/>
</dbReference>
<protein>
    <recommendedName>
        <fullName evidence="1">KIB1-4 beta-propeller domain-containing protein</fullName>
    </recommendedName>
</protein>
<dbReference type="SUPFAM" id="SSF81383">
    <property type="entry name" value="F-box domain"/>
    <property type="match status" value="1"/>
</dbReference>
<dbReference type="EMBL" id="OZ075133">
    <property type="protein sequence ID" value="CAL4987042.1"/>
    <property type="molecule type" value="Genomic_DNA"/>
</dbReference>
<dbReference type="InterPro" id="IPR036047">
    <property type="entry name" value="F-box-like_dom_sf"/>
</dbReference>
<evidence type="ECO:0000313" key="2">
    <source>
        <dbReference type="EMBL" id="CAL4987042.1"/>
    </source>
</evidence>
<sequence length="365" mass="40534">MDSGTRNSGKVLDRMPPCLSKQEIPRQLGSRTAMGLGADTSGEVFDETPRKRSKLETDVAVLSWASLPSDILGVVLGLLPCFADRANVGAVCHHWRSAGCSQILQGLHSPLQLLVLPKFKFWCLCSDVPKRAAWSVQMPQEVAADALSLMGFLGTLIRLSQSCQWTMASCVVVASSYHGLTQTLALWQPGMNSWHVCNGLPIVGPKDLAFHQGKLYVLLRFMPRLYAFELEEGGHGVVVSRVEHCVIDPLRNHRIQRWGELIYNIVVWRDNLLLITRSFDGDCVFVDSCGCNSFPAGLHGDEGDLVYFVDQYRKYDISNFNPSYDTFVYNVRNGTTRPFAVELSPNNFGAPNGKLDVPVWLLTSK</sequence>
<dbReference type="Pfam" id="PF03478">
    <property type="entry name" value="Beta-prop_KIB1-4"/>
    <property type="match status" value="1"/>
</dbReference>
<name>A0ABC9ATK9_9POAL</name>
<dbReference type="InterPro" id="IPR005174">
    <property type="entry name" value="KIB1-4_b-propeller"/>
</dbReference>
<proteinExistence type="predicted"/>
<evidence type="ECO:0000313" key="3">
    <source>
        <dbReference type="Proteomes" id="UP001497457"/>
    </source>
</evidence>
<dbReference type="PANTHER" id="PTHR33110:SF23">
    <property type="entry name" value="OS04G0316800 PROTEIN"/>
    <property type="match status" value="1"/>
</dbReference>
<reference evidence="3" key="1">
    <citation type="submission" date="2024-06" db="EMBL/GenBank/DDBJ databases">
        <authorList>
            <person name="Ryan C."/>
        </authorList>
    </citation>
    <scope>NUCLEOTIDE SEQUENCE [LARGE SCALE GENOMIC DNA]</scope>
</reference>
<reference evidence="2 3" key="2">
    <citation type="submission" date="2024-10" db="EMBL/GenBank/DDBJ databases">
        <authorList>
            <person name="Ryan C."/>
        </authorList>
    </citation>
    <scope>NUCLEOTIDE SEQUENCE [LARGE SCALE GENOMIC DNA]</scope>
</reference>
<organism evidence="2 3">
    <name type="scientific">Urochloa decumbens</name>
    <dbReference type="NCBI Taxonomy" id="240449"/>
    <lineage>
        <taxon>Eukaryota</taxon>
        <taxon>Viridiplantae</taxon>
        <taxon>Streptophyta</taxon>
        <taxon>Embryophyta</taxon>
        <taxon>Tracheophyta</taxon>
        <taxon>Spermatophyta</taxon>
        <taxon>Magnoliopsida</taxon>
        <taxon>Liliopsida</taxon>
        <taxon>Poales</taxon>
        <taxon>Poaceae</taxon>
        <taxon>PACMAD clade</taxon>
        <taxon>Panicoideae</taxon>
        <taxon>Panicodae</taxon>
        <taxon>Paniceae</taxon>
        <taxon>Melinidinae</taxon>
        <taxon>Urochloa</taxon>
    </lineage>
</organism>
<gene>
    <name evidence="2" type="ORF">URODEC1_LOCUS58647</name>
</gene>
<dbReference type="Proteomes" id="UP001497457">
    <property type="component" value="Chromosome 23rd"/>
</dbReference>
<feature type="domain" description="KIB1-4 beta-propeller" evidence="1">
    <location>
        <begin position="166"/>
        <end position="277"/>
    </location>
</feature>
<dbReference type="AlphaFoldDB" id="A0ABC9ATK9"/>
<dbReference type="PANTHER" id="PTHR33110">
    <property type="entry name" value="F-BOX/KELCH-REPEAT PROTEIN-RELATED"/>
    <property type="match status" value="1"/>
</dbReference>
<accession>A0ABC9ATK9</accession>